<dbReference type="PROSITE" id="PS51915">
    <property type="entry name" value="ZAD"/>
    <property type="match status" value="1"/>
</dbReference>
<dbReference type="InParanoid" id="A0A7R8UUV0"/>
<dbReference type="PANTHER" id="PTHR24390">
    <property type="entry name" value="ZINC FINGER PROTEIN"/>
    <property type="match status" value="1"/>
</dbReference>
<evidence type="ECO:0000256" key="8">
    <source>
        <dbReference type="PROSITE-ProRule" id="PRU00042"/>
    </source>
</evidence>
<evidence type="ECO:0000313" key="13">
    <source>
        <dbReference type="Proteomes" id="UP000594454"/>
    </source>
</evidence>
<keyword evidence="5 9" id="KW-0862">Zinc</keyword>
<evidence type="ECO:0000256" key="2">
    <source>
        <dbReference type="ARBA" id="ARBA00022723"/>
    </source>
</evidence>
<dbReference type="SMART" id="SM00355">
    <property type="entry name" value="ZnF_C2H2"/>
    <property type="match status" value="7"/>
</dbReference>
<dbReference type="GO" id="GO:0005634">
    <property type="term" value="C:nucleus"/>
    <property type="evidence" value="ECO:0007669"/>
    <property type="project" value="UniProtKB-SubCell"/>
</dbReference>
<dbReference type="PANTHER" id="PTHR24390:SF159">
    <property type="entry name" value="GROWTH FACTOR INDEPENDENT 1 TRANSCRIPTIONAL REPRESSOR"/>
    <property type="match status" value="1"/>
</dbReference>
<dbReference type="SUPFAM" id="SSF57667">
    <property type="entry name" value="beta-beta-alpha zinc fingers"/>
    <property type="match status" value="4"/>
</dbReference>
<evidence type="ECO:0000313" key="12">
    <source>
        <dbReference type="EMBL" id="CAD7087484.1"/>
    </source>
</evidence>
<feature type="binding site" evidence="9">
    <location>
        <position position="9"/>
    </location>
    <ligand>
        <name>Zn(2+)</name>
        <dbReference type="ChEBI" id="CHEBI:29105"/>
    </ligand>
</feature>
<feature type="domain" description="C2H2-type" evidence="10">
    <location>
        <begin position="338"/>
        <end position="361"/>
    </location>
</feature>
<dbReference type="InterPro" id="IPR013087">
    <property type="entry name" value="Znf_C2H2_type"/>
</dbReference>
<dbReference type="PROSITE" id="PS50157">
    <property type="entry name" value="ZINC_FINGER_C2H2_2"/>
    <property type="match status" value="5"/>
</dbReference>
<dbReference type="Gene3D" id="3.30.160.60">
    <property type="entry name" value="Classic Zinc Finger"/>
    <property type="match status" value="4"/>
</dbReference>
<dbReference type="GO" id="GO:0006357">
    <property type="term" value="P:regulation of transcription by RNA polymerase II"/>
    <property type="evidence" value="ECO:0007669"/>
    <property type="project" value="TreeGrafter"/>
</dbReference>
<dbReference type="Pfam" id="PF07776">
    <property type="entry name" value="zf-AD"/>
    <property type="match status" value="1"/>
</dbReference>
<evidence type="ECO:0000256" key="5">
    <source>
        <dbReference type="ARBA" id="ARBA00022833"/>
    </source>
</evidence>
<feature type="domain" description="C2H2-type" evidence="10">
    <location>
        <begin position="172"/>
        <end position="199"/>
    </location>
</feature>
<sequence length="375" mass="44013">MTESTYEFCLICKAQKKDDFGCLFVGDSTECRLSELGSLLQDMLQVTFLPNELQLHLCGNCTEQVKQFHEFKIRAIESYKNLLELTRKSIVDPIAFGDSTTNGNSNCINSEGLKQNGRIEEVSVFNEHSETTENFQIKYLGESDEEDDTITNLQGNTQQSPAYDVEILNDYHHCDKCDEIFWTVDDLKKHKQVHIEPNQCDFCSEVFWDDKQYMDHLYHHINYGPPFQCKKCPQKYQDKKYFVEHLTFHVFGLKCEKCDKMFYRKNLLQVHLRTTHATERRYGCRTCGKRFKSSSHLRNHYYSHMGKQFQCPMCPNRYSTPRTLRDHFKSIHKGDLPFSCEVCEQLFLTREELLGHIREQHLINATENNADVDAQ</sequence>
<keyword evidence="4 8" id="KW-0863">Zinc-finger</keyword>
<dbReference type="AlphaFoldDB" id="A0A7R8UUV0"/>
<feature type="binding site" evidence="9">
    <location>
        <position position="58"/>
    </location>
    <ligand>
        <name>Zn(2+)</name>
        <dbReference type="ChEBI" id="CHEBI:29105"/>
    </ligand>
</feature>
<name>A0A7R8UUV0_HERIL</name>
<evidence type="ECO:0000256" key="1">
    <source>
        <dbReference type="ARBA" id="ARBA00004123"/>
    </source>
</evidence>
<keyword evidence="13" id="KW-1185">Reference proteome</keyword>
<reference evidence="12 13" key="1">
    <citation type="submission" date="2020-11" db="EMBL/GenBank/DDBJ databases">
        <authorList>
            <person name="Wallbank WR R."/>
            <person name="Pardo Diaz C."/>
            <person name="Kozak K."/>
            <person name="Martin S."/>
            <person name="Jiggins C."/>
            <person name="Moest M."/>
            <person name="Warren A I."/>
            <person name="Generalovic N T."/>
            <person name="Byers J.R.P. K."/>
            <person name="Montejo-Kovacevich G."/>
            <person name="Yen C E."/>
        </authorList>
    </citation>
    <scope>NUCLEOTIDE SEQUENCE [LARGE SCALE GENOMIC DNA]</scope>
</reference>
<evidence type="ECO:0000259" key="11">
    <source>
        <dbReference type="PROSITE" id="PS51915"/>
    </source>
</evidence>
<dbReference type="GO" id="GO:0008270">
    <property type="term" value="F:zinc ion binding"/>
    <property type="evidence" value="ECO:0007669"/>
    <property type="project" value="UniProtKB-UniRule"/>
</dbReference>
<dbReference type="Gene3D" id="3.40.1800.20">
    <property type="match status" value="1"/>
</dbReference>
<dbReference type="GO" id="GO:0003700">
    <property type="term" value="F:DNA-binding transcription factor activity"/>
    <property type="evidence" value="ECO:0007669"/>
    <property type="project" value="TreeGrafter"/>
</dbReference>
<keyword evidence="2 9" id="KW-0479">Metal-binding</keyword>
<dbReference type="Proteomes" id="UP000594454">
    <property type="component" value="Chromosome 4"/>
</dbReference>
<dbReference type="InterPro" id="IPR036236">
    <property type="entry name" value="Znf_C2H2_sf"/>
</dbReference>
<feature type="domain" description="C2H2-type" evidence="10">
    <location>
        <begin position="309"/>
        <end position="337"/>
    </location>
</feature>
<dbReference type="SMART" id="SM00868">
    <property type="entry name" value="zf-AD"/>
    <property type="match status" value="1"/>
</dbReference>
<feature type="domain" description="ZAD" evidence="11">
    <location>
        <begin position="7"/>
        <end position="85"/>
    </location>
</feature>
<dbReference type="GO" id="GO:0000978">
    <property type="term" value="F:RNA polymerase II cis-regulatory region sequence-specific DNA binding"/>
    <property type="evidence" value="ECO:0007669"/>
    <property type="project" value="TreeGrafter"/>
</dbReference>
<keyword evidence="6" id="KW-0238">DNA-binding</keyword>
<dbReference type="EMBL" id="LR899012">
    <property type="protein sequence ID" value="CAD7087484.1"/>
    <property type="molecule type" value="Genomic_DNA"/>
</dbReference>
<dbReference type="OrthoDB" id="427030at2759"/>
<evidence type="ECO:0000256" key="4">
    <source>
        <dbReference type="ARBA" id="ARBA00022771"/>
    </source>
</evidence>
<protein>
    <submittedName>
        <fullName evidence="12">Uncharacterized protein</fullName>
    </submittedName>
</protein>
<accession>A0A7R8UUV0</accession>
<dbReference type="InterPro" id="IPR012934">
    <property type="entry name" value="Znf_AD"/>
</dbReference>
<feature type="binding site" evidence="9">
    <location>
        <position position="61"/>
    </location>
    <ligand>
        <name>Zn(2+)</name>
        <dbReference type="ChEBI" id="CHEBI:29105"/>
    </ligand>
</feature>
<proteinExistence type="predicted"/>
<dbReference type="FunFam" id="3.30.160.60:FF:000145">
    <property type="entry name" value="Zinc finger protein 574"/>
    <property type="match status" value="1"/>
</dbReference>
<organism evidence="12 13">
    <name type="scientific">Hermetia illucens</name>
    <name type="common">Black soldier fly</name>
    <dbReference type="NCBI Taxonomy" id="343691"/>
    <lineage>
        <taxon>Eukaryota</taxon>
        <taxon>Metazoa</taxon>
        <taxon>Ecdysozoa</taxon>
        <taxon>Arthropoda</taxon>
        <taxon>Hexapoda</taxon>
        <taxon>Insecta</taxon>
        <taxon>Pterygota</taxon>
        <taxon>Neoptera</taxon>
        <taxon>Endopterygota</taxon>
        <taxon>Diptera</taxon>
        <taxon>Brachycera</taxon>
        <taxon>Stratiomyomorpha</taxon>
        <taxon>Stratiomyidae</taxon>
        <taxon>Hermetiinae</taxon>
        <taxon>Hermetia</taxon>
    </lineage>
</organism>
<feature type="domain" description="C2H2-type" evidence="10">
    <location>
        <begin position="253"/>
        <end position="281"/>
    </location>
</feature>
<evidence type="ECO:0000259" key="10">
    <source>
        <dbReference type="PROSITE" id="PS50157"/>
    </source>
</evidence>
<dbReference type="Pfam" id="PF00096">
    <property type="entry name" value="zf-C2H2"/>
    <property type="match status" value="2"/>
</dbReference>
<feature type="domain" description="C2H2-type" evidence="10">
    <location>
        <begin position="282"/>
        <end position="309"/>
    </location>
</feature>
<evidence type="ECO:0000256" key="9">
    <source>
        <dbReference type="PROSITE-ProRule" id="PRU01263"/>
    </source>
</evidence>
<evidence type="ECO:0000256" key="3">
    <source>
        <dbReference type="ARBA" id="ARBA00022737"/>
    </source>
</evidence>
<dbReference type="PROSITE" id="PS00028">
    <property type="entry name" value="ZINC_FINGER_C2H2_1"/>
    <property type="match status" value="6"/>
</dbReference>
<evidence type="ECO:0000256" key="7">
    <source>
        <dbReference type="ARBA" id="ARBA00023242"/>
    </source>
</evidence>
<dbReference type="Pfam" id="PF13894">
    <property type="entry name" value="zf-C2H2_4"/>
    <property type="match status" value="1"/>
</dbReference>
<feature type="binding site" evidence="9">
    <location>
        <position position="12"/>
    </location>
    <ligand>
        <name>Zn(2+)</name>
        <dbReference type="ChEBI" id="CHEBI:29105"/>
    </ligand>
</feature>
<gene>
    <name evidence="12" type="ORF">HERILL_LOCUS10190</name>
</gene>
<comment type="subcellular location">
    <subcellularLocation>
        <location evidence="1">Nucleus</location>
    </subcellularLocation>
</comment>
<evidence type="ECO:0000256" key="6">
    <source>
        <dbReference type="ARBA" id="ARBA00023125"/>
    </source>
</evidence>
<keyword evidence="7" id="KW-0539">Nucleus</keyword>
<keyword evidence="3" id="KW-0677">Repeat</keyword>